<dbReference type="SMART" id="SM00530">
    <property type="entry name" value="HTH_XRE"/>
    <property type="match status" value="1"/>
</dbReference>
<sequence>MDDPAASLVTAFARVLRRHRTARGMAQEELAHSAGLSPRYVSLLEAGKHRPSLLTMARLATRLETPLSELIREAEAERDGPAA</sequence>
<protein>
    <submittedName>
        <fullName evidence="3">Anaerobic benzoate catabolism transcriptional regulator</fullName>
    </submittedName>
</protein>
<dbReference type="GO" id="GO:0003677">
    <property type="term" value="F:DNA binding"/>
    <property type="evidence" value="ECO:0007669"/>
    <property type="project" value="UniProtKB-KW"/>
</dbReference>
<keyword evidence="1" id="KW-0238">DNA-binding</keyword>
<dbReference type="InterPro" id="IPR050807">
    <property type="entry name" value="TransReg_Diox_bact_type"/>
</dbReference>
<keyword evidence="4" id="KW-1185">Reference proteome</keyword>
<organism evidence="3 4">
    <name type="scientific">Paracoccus haematequi</name>
    <dbReference type="NCBI Taxonomy" id="2491866"/>
    <lineage>
        <taxon>Bacteria</taxon>
        <taxon>Pseudomonadati</taxon>
        <taxon>Pseudomonadota</taxon>
        <taxon>Alphaproteobacteria</taxon>
        <taxon>Rhodobacterales</taxon>
        <taxon>Paracoccaceae</taxon>
        <taxon>Paracoccus</taxon>
    </lineage>
</organism>
<reference evidence="3 4" key="1">
    <citation type="submission" date="2018-12" db="EMBL/GenBank/DDBJ databases">
        <authorList>
            <person name="Criscuolo A."/>
        </authorList>
    </citation>
    <scope>NUCLEOTIDE SEQUENCE [LARGE SCALE GENOMIC DNA]</scope>
    <source>
        <strain evidence="3">ACIP1116241</strain>
    </source>
</reference>
<gene>
    <name evidence="3" type="ORF">PARHAE_04102</name>
</gene>
<dbReference type="Proteomes" id="UP000270743">
    <property type="component" value="Unassembled WGS sequence"/>
</dbReference>
<dbReference type="OrthoDB" id="9815697at2"/>
<dbReference type="GO" id="GO:0005829">
    <property type="term" value="C:cytosol"/>
    <property type="evidence" value="ECO:0007669"/>
    <property type="project" value="TreeGrafter"/>
</dbReference>
<evidence type="ECO:0000259" key="2">
    <source>
        <dbReference type="PROSITE" id="PS50943"/>
    </source>
</evidence>
<dbReference type="RefSeq" id="WP_126156407.1">
    <property type="nucleotide sequence ID" value="NZ_UZWE01000101.1"/>
</dbReference>
<dbReference type="Gene3D" id="1.10.260.40">
    <property type="entry name" value="lambda repressor-like DNA-binding domains"/>
    <property type="match status" value="1"/>
</dbReference>
<dbReference type="EMBL" id="UZWE01000101">
    <property type="protein sequence ID" value="VDS10883.1"/>
    <property type="molecule type" value="Genomic_DNA"/>
</dbReference>
<dbReference type="Pfam" id="PF01381">
    <property type="entry name" value="HTH_3"/>
    <property type="match status" value="1"/>
</dbReference>
<dbReference type="PANTHER" id="PTHR46797:SF1">
    <property type="entry name" value="METHYLPHOSPHONATE SYNTHASE"/>
    <property type="match status" value="1"/>
</dbReference>
<accession>A0A3S4DZB3</accession>
<dbReference type="InterPro" id="IPR010982">
    <property type="entry name" value="Lambda_DNA-bd_dom_sf"/>
</dbReference>
<evidence type="ECO:0000313" key="4">
    <source>
        <dbReference type="Proteomes" id="UP000270743"/>
    </source>
</evidence>
<dbReference type="SUPFAM" id="SSF47413">
    <property type="entry name" value="lambda repressor-like DNA-binding domains"/>
    <property type="match status" value="1"/>
</dbReference>
<dbReference type="CDD" id="cd00093">
    <property type="entry name" value="HTH_XRE"/>
    <property type="match status" value="1"/>
</dbReference>
<feature type="domain" description="HTH cro/C1-type" evidence="2">
    <location>
        <begin position="16"/>
        <end position="70"/>
    </location>
</feature>
<dbReference type="GO" id="GO:0003700">
    <property type="term" value="F:DNA-binding transcription factor activity"/>
    <property type="evidence" value="ECO:0007669"/>
    <property type="project" value="TreeGrafter"/>
</dbReference>
<proteinExistence type="predicted"/>
<dbReference type="AlphaFoldDB" id="A0A3S4DZB3"/>
<evidence type="ECO:0000256" key="1">
    <source>
        <dbReference type="ARBA" id="ARBA00023125"/>
    </source>
</evidence>
<name>A0A3S4DZB3_9RHOB</name>
<dbReference type="PROSITE" id="PS50943">
    <property type="entry name" value="HTH_CROC1"/>
    <property type="match status" value="1"/>
</dbReference>
<evidence type="ECO:0000313" key="3">
    <source>
        <dbReference type="EMBL" id="VDS10883.1"/>
    </source>
</evidence>
<dbReference type="PANTHER" id="PTHR46797">
    <property type="entry name" value="HTH-TYPE TRANSCRIPTIONAL REGULATOR"/>
    <property type="match status" value="1"/>
</dbReference>
<dbReference type="InterPro" id="IPR001387">
    <property type="entry name" value="Cro/C1-type_HTH"/>
</dbReference>